<dbReference type="EMBL" id="FQUO01000020">
    <property type="protein sequence ID" value="SHG19715.1"/>
    <property type="molecule type" value="Genomic_DNA"/>
</dbReference>
<evidence type="ECO:0000313" key="1">
    <source>
        <dbReference type="EMBL" id="SHG19715.1"/>
    </source>
</evidence>
<dbReference type="Proteomes" id="UP000184368">
    <property type="component" value="Unassembled WGS sequence"/>
</dbReference>
<proteinExistence type="predicted"/>
<dbReference type="STRING" id="1302690.BUE76_00225"/>
<reference evidence="1 2" key="1">
    <citation type="submission" date="2016-11" db="EMBL/GenBank/DDBJ databases">
        <authorList>
            <person name="Jaros S."/>
            <person name="Januszkiewicz K."/>
            <person name="Wedrychowicz H."/>
        </authorList>
    </citation>
    <scope>NUCLEOTIDE SEQUENCE [LARGE SCALE GENOMIC DNA]</scope>
    <source>
        <strain evidence="1 2">DSM 26897</strain>
    </source>
</reference>
<dbReference type="RefSeq" id="WP_073047506.1">
    <property type="nucleotide sequence ID" value="NZ_FQUO01000020.1"/>
</dbReference>
<name>A0A1M5HUZ6_9BACT</name>
<sequence length="121" mass="13008">MKQNLLCFMATTLLLIAGCKKDDDTEDASVQIGDQITYQASATGGEPTMVVGYYNEESNLVTVENAPATGWSYSYTVKKNPTYVTFGANGGTGSKVTGRILRNGTEVKTQSSDFSVNLTYP</sequence>
<dbReference type="OrthoDB" id="670730at2"/>
<gene>
    <name evidence="1" type="ORF">SAMN05444008_12070</name>
</gene>
<keyword evidence="2" id="KW-1185">Reference proteome</keyword>
<dbReference type="AlphaFoldDB" id="A0A1M5HUZ6"/>
<dbReference type="InterPro" id="IPR038468">
    <property type="entry name" value="MmpS_C"/>
</dbReference>
<organism evidence="1 2">
    <name type="scientific">Cnuella takakiae</name>
    <dbReference type="NCBI Taxonomy" id="1302690"/>
    <lineage>
        <taxon>Bacteria</taxon>
        <taxon>Pseudomonadati</taxon>
        <taxon>Bacteroidota</taxon>
        <taxon>Chitinophagia</taxon>
        <taxon>Chitinophagales</taxon>
        <taxon>Chitinophagaceae</taxon>
        <taxon>Cnuella</taxon>
    </lineage>
</organism>
<evidence type="ECO:0000313" key="2">
    <source>
        <dbReference type="Proteomes" id="UP000184368"/>
    </source>
</evidence>
<accession>A0A1M5HUZ6</accession>
<dbReference type="PROSITE" id="PS51257">
    <property type="entry name" value="PROKAR_LIPOPROTEIN"/>
    <property type="match status" value="1"/>
</dbReference>
<protein>
    <submittedName>
        <fullName evidence="1">Uncharacterized protein</fullName>
    </submittedName>
</protein>
<dbReference type="Gene3D" id="2.60.40.2880">
    <property type="entry name" value="MmpS1-5, C-terminal soluble domain"/>
    <property type="match status" value="1"/>
</dbReference>